<feature type="compositionally biased region" description="Basic and acidic residues" evidence="1">
    <location>
        <begin position="47"/>
        <end position="56"/>
    </location>
</feature>
<evidence type="ECO:0000313" key="3">
    <source>
        <dbReference type="Proteomes" id="UP001500668"/>
    </source>
</evidence>
<dbReference type="EMBL" id="BAAACA010000014">
    <property type="protein sequence ID" value="GAA0594046.1"/>
    <property type="molecule type" value="Genomic_DNA"/>
</dbReference>
<feature type="compositionally biased region" description="Pro residues" evidence="1">
    <location>
        <begin position="14"/>
        <end position="26"/>
    </location>
</feature>
<reference evidence="2 3" key="1">
    <citation type="journal article" date="2019" name="Int. J. Syst. Evol. Microbiol.">
        <title>The Global Catalogue of Microorganisms (GCM) 10K type strain sequencing project: providing services to taxonomists for standard genome sequencing and annotation.</title>
        <authorList>
            <consortium name="The Broad Institute Genomics Platform"/>
            <consortium name="The Broad Institute Genome Sequencing Center for Infectious Disease"/>
            <person name="Wu L."/>
            <person name="Ma J."/>
        </authorList>
    </citation>
    <scope>NUCLEOTIDE SEQUENCE [LARGE SCALE GENOMIC DNA]</scope>
    <source>
        <strain evidence="2 3">JCM 5067</strain>
    </source>
</reference>
<dbReference type="RefSeq" id="WP_344073339.1">
    <property type="nucleotide sequence ID" value="NZ_BAAACA010000014.1"/>
</dbReference>
<evidence type="ECO:0000256" key="1">
    <source>
        <dbReference type="SAM" id="MobiDB-lite"/>
    </source>
</evidence>
<dbReference type="Proteomes" id="UP001500668">
    <property type="component" value="Unassembled WGS sequence"/>
</dbReference>
<feature type="region of interest" description="Disordered" evidence="1">
    <location>
        <begin position="1"/>
        <end position="70"/>
    </location>
</feature>
<sequence length="70" mass="7309">MTPTRRPLGSGPQAPQPPAPPAPPAEPRPRVQAAQADLDTGPLDQAHLPDVDDLRARGVLSPGPLEDFTS</sequence>
<keyword evidence="3" id="KW-1185">Reference proteome</keyword>
<evidence type="ECO:0000313" key="2">
    <source>
        <dbReference type="EMBL" id="GAA0594046.1"/>
    </source>
</evidence>
<organism evidence="2 3">
    <name type="scientific">Streptomyces crystallinus</name>
    <dbReference type="NCBI Taxonomy" id="68191"/>
    <lineage>
        <taxon>Bacteria</taxon>
        <taxon>Bacillati</taxon>
        <taxon>Actinomycetota</taxon>
        <taxon>Actinomycetes</taxon>
        <taxon>Kitasatosporales</taxon>
        <taxon>Streptomycetaceae</taxon>
        <taxon>Streptomyces</taxon>
    </lineage>
</organism>
<gene>
    <name evidence="2" type="ORF">GCM10010394_24260</name>
</gene>
<accession>A0ABN1FMN6</accession>
<protein>
    <submittedName>
        <fullName evidence="2">Uncharacterized protein</fullName>
    </submittedName>
</protein>
<proteinExistence type="predicted"/>
<name>A0ABN1FMN6_9ACTN</name>
<comment type="caution">
    <text evidence="2">The sequence shown here is derived from an EMBL/GenBank/DDBJ whole genome shotgun (WGS) entry which is preliminary data.</text>
</comment>